<evidence type="ECO:0000256" key="1">
    <source>
        <dbReference type="ARBA" id="ARBA00023002"/>
    </source>
</evidence>
<reference evidence="3" key="2">
    <citation type="submission" date="2020-09" db="EMBL/GenBank/DDBJ databases">
        <authorList>
            <person name="Sun Q."/>
            <person name="Kim S."/>
        </authorList>
    </citation>
    <scope>NUCLEOTIDE SEQUENCE</scope>
    <source>
        <strain evidence="3">KCTC 42651</strain>
    </source>
</reference>
<dbReference type="Pfam" id="PF01266">
    <property type="entry name" value="DAO"/>
    <property type="match status" value="1"/>
</dbReference>
<dbReference type="Gene3D" id="3.50.50.60">
    <property type="entry name" value="FAD/NAD(P)-binding domain"/>
    <property type="match status" value="1"/>
</dbReference>
<evidence type="ECO:0000259" key="2">
    <source>
        <dbReference type="Pfam" id="PF01266"/>
    </source>
</evidence>
<dbReference type="AlphaFoldDB" id="A0A918XWH7"/>
<name>A0A918XWH7_9PROT</name>
<evidence type="ECO:0000313" key="3">
    <source>
        <dbReference type="EMBL" id="GHD60759.1"/>
    </source>
</evidence>
<dbReference type="Gene3D" id="3.30.9.10">
    <property type="entry name" value="D-Amino Acid Oxidase, subunit A, domain 2"/>
    <property type="match status" value="1"/>
</dbReference>
<keyword evidence="1" id="KW-0560">Oxidoreductase</keyword>
<dbReference type="EMBL" id="BMZS01000012">
    <property type="protein sequence ID" value="GHD60759.1"/>
    <property type="molecule type" value="Genomic_DNA"/>
</dbReference>
<dbReference type="RefSeq" id="WP_189994283.1">
    <property type="nucleotide sequence ID" value="NZ_BMZS01000012.1"/>
</dbReference>
<sequence>MTTTCDVLIIGGGMAGASCGYFLAGDAEVVLLEREEQPGYHTTGRSAALFYESYGNATIRKITKATRSFLETPPDGFATGPILSPRGMLTVATEELVGRLDAHAGQEGGPRTEAVEGDALFELAPFLRRDRIVRGIYETDAMDIDVNALLQGFLRGLRAKGGRTVTDAEVQSLARAGAVWRLETRAGTFEAPVVINAAGAWCDAIAGMAGVPPVGLVPKRRTAFTFDPPAGADVARWPGVDLVDESWYVIPNAGRVLGSPADETPSEPCDAQPDEYDVAVAVDRIMTDTTFDIRRLASRWAGLRSFVADKSPVVGFDPSTEGFLWLAGQGGYGIQTSAGMGRLSASLARGGGIPADMAALGLTAMDLAPDRPALAGARRATPA</sequence>
<dbReference type="PANTHER" id="PTHR13847">
    <property type="entry name" value="SARCOSINE DEHYDROGENASE-RELATED"/>
    <property type="match status" value="1"/>
</dbReference>
<protein>
    <submittedName>
        <fullName evidence="3">FAD-dependent catabolic D-arginine dehydrogenase DauA</fullName>
    </submittedName>
</protein>
<proteinExistence type="predicted"/>
<keyword evidence="4" id="KW-1185">Reference proteome</keyword>
<evidence type="ECO:0000313" key="4">
    <source>
        <dbReference type="Proteomes" id="UP000630353"/>
    </source>
</evidence>
<dbReference type="InterPro" id="IPR006076">
    <property type="entry name" value="FAD-dep_OxRdtase"/>
</dbReference>
<dbReference type="InterPro" id="IPR036188">
    <property type="entry name" value="FAD/NAD-bd_sf"/>
</dbReference>
<gene>
    <name evidence="3" type="primary">dauA</name>
    <name evidence="3" type="ORF">GCM10017083_47090</name>
</gene>
<dbReference type="SUPFAM" id="SSF51905">
    <property type="entry name" value="FAD/NAD(P)-binding domain"/>
    <property type="match status" value="1"/>
</dbReference>
<organism evidence="3 4">
    <name type="scientific">Thalassobaculum fulvum</name>
    <dbReference type="NCBI Taxonomy" id="1633335"/>
    <lineage>
        <taxon>Bacteria</taxon>
        <taxon>Pseudomonadati</taxon>
        <taxon>Pseudomonadota</taxon>
        <taxon>Alphaproteobacteria</taxon>
        <taxon>Rhodospirillales</taxon>
        <taxon>Thalassobaculaceae</taxon>
        <taxon>Thalassobaculum</taxon>
    </lineage>
</organism>
<comment type="caution">
    <text evidence="3">The sequence shown here is derived from an EMBL/GenBank/DDBJ whole genome shotgun (WGS) entry which is preliminary data.</text>
</comment>
<feature type="domain" description="FAD dependent oxidoreductase" evidence="2">
    <location>
        <begin position="6"/>
        <end position="346"/>
    </location>
</feature>
<reference evidence="3" key="1">
    <citation type="journal article" date="2014" name="Int. J. Syst. Evol. Microbiol.">
        <title>Complete genome sequence of Corynebacterium casei LMG S-19264T (=DSM 44701T), isolated from a smear-ripened cheese.</title>
        <authorList>
            <consortium name="US DOE Joint Genome Institute (JGI-PGF)"/>
            <person name="Walter F."/>
            <person name="Albersmeier A."/>
            <person name="Kalinowski J."/>
            <person name="Ruckert C."/>
        </authorList>
    </citation>
    <scope>NUCLEOTIDE SEQUENCE</scope>
    <source>
        <strain evidence="3">KCTC 42651</strain>
    </source>
</reference>
<dbReference type="GO" id="GO:0016491">
    <property type="term" value="F:oxidoreductase activity"/>
    <property type="evidence" value="ECO:0007669"/>
    <property type="project" value="UniProtKB-KW"/>
</dbReference>
<dbReference type="Proteomes" id="UP000630353">
    <property type="component" value="Unassembled WGS sequence"/>
</dbReference>
<dbReference type="PANTHER" id="PTHR13847:SF287">
    <property type="entry name" value="FAD-DEPENDENT OXIDOREDUCTASE DOMAIN-CONTAINING PROTEIN 1"/>
    <property type="match status" value="1"/>
</dbReference>
<accession>A0A918XWH7</accession>
<dbReference type="GO" id="GO:0005737">
    <property type="term" value="C:cytoplasm"/>
    <property type="evidence" value="ECO:0007669"/>
    <property type="project" value="TreeGrafter"/>
</dbReference>